<comment type="caution">
    <text evidence="4">The sequence shown here is derived from an EMBL/GenBank/DDBJ whole genome shotgun (WGS) entry which is preliminary data.</text>
</comment>
<accession>A0A9P6PTS3</accession>
<sequence length="180" mass="20255">MDKGHLPADTLSRIDSNVSAIENFDKDLRELLQSLARPEFPNTPHSSLRDMYLWISDKEPGYLITTFLTDVGSYSEEQRKKQRGYIVIGVNEFYTSKKCPVCEGFVGQVNIRRLHCPTCETNIQQRPLYLQPIDCQGCYPWMDGSSSSSSNGGGCGDSGSGSDRKRQEHPASRHHTRINP</sequence>
<evidence type="ECO:0000256" key="1">
    <source>
        <dbReference type="ARBA" id="ARBA00023125"/>
    </source>
</evidence>
<feature type="compositionally biased region" description="Basic and acidic residues" evidence="2">
    <location>
        <begin position="162"/>
        <end position="171"/>
    </location>
</feature>
<organism evidence="4 5">
    <name type="scientific">Mortierella polycephala</name>
    <dbReference type="NCBI Taxonomy" id="41804"/>
    <lineage>
        <taxon>Eukaryota</taxon>
        <taxon>Fungi</taxon>
        <taxon>Fungi incertae sedis</taxon>
        <taxon>Mucoromycota</taxon>
        <taxon>Mortierellomycotina</taxon>
        <taxon>Mortierellomycetes</taxon>
        <taxon>Mortierellales</taxon>
        <taxon>Mortierellaceae</taxon>
        <taxon>Mortierella</taxon>
    </lineage>
</organism>
<evidence type="ECO:0000256" key="2">
    <source>
        <dbReference type="SAM" id="MobiDB-lite"/>
    </source>
</evidence>
<dbReference type="GO" id="GO:0003677">
    <property type="term" value="F:DNA binding"/>
    <property type="evidence" value="ECO:0007669"/>
    <property type="project" value="UniProtKB-KW"/>
</dbReference>
<reference evidence="4" key="1">
    <citation type="journal article" date="2020" name="Fungal Divers.">
        <title>Resolving the Mortierellaceae phylogeny through synthesis of multi-gene phylogenetics and phylogenomics.</title>
        <authorList>
            <person name="Vandepol N."/>
            <person name="Liber J."/>
            <person name="Desiro A."/>
            <person name="Na H."/>
            <person name="Kennedy M."/>
            <person name="Barry K."/>
            <person name="Grigoriev I.V."/>
            <person name="Miller A.N."/>
            <person name="O'Donnell K."/>
            <person name="Stajich J.E."/>
            <person name="Bonito G."/>
        </authorList>
    </citation>
    <scope>NUCLEOTIDE SEQUENCE</scope>
    <source>
        <strain evidence="4">KOD948</strain>
    </source>
</reference>
<keyword evidence="1" id="KW-0238">DNA-binding</keyword>
<evidence type="ECO:0000313" key="4">
    <source>
        <dbReference type="EMBL" id="KAG0253452.1"/>
    </source>
</evidence>
<name>A0A9P6PTS3_9FUNG</name>
<evidence type="ECO:0000313" key="5">
    <source>
        <dbReference type="Proteomes" id="UP000726737"/>
    </source>
</evidence>
<dbReference type="EMBL" id="JAAAJA010000458">
    <property type="protein sequence ID" value="KAG0253452.1"/>
    <property type="molecule type" value="Genomic_DNA"/>
</dbReference>
<gene>
    <name evidence="4" type="ORF">BG011_006353</name>
</gene>
<feature type="region of interest" description="Disordered" evidence="2">
    <location>
        <begin position="148"/>
        <end position="180"/>
    </location>
</feature>
<dbReference type="Pfam" id="PF07282">
    <property type="entry name" value="Cas12f1-like_TNB"/>
    <property type="match status" value="1"/>
</dbReference>
<dbReference type="Proteomes" id="UP000726737">
    <property type="component" value="Unassembled WGS sequence"/>
</dbReference>
<evidence type="ECO:0000259" key="3">
    <source>
        <dbReference type="Pfam" id="PF07282"/>
    </source>
</evidence>
<protein>
    <recommendedName>
        <fullName evidence="3">Cas12f1-like TNB domain-containing protein</fullName>
    </recommendedName>
</protein>
<dbReference type="AlphaFoldDB" id="A0A9P6PTS3"/>
<feature type="domain" description="Cas12f1-like TNB" evidence="3">
    <location>
        <begin position="81"/>
        <end position="123"/>
    </location>
</feature>
<dbReference type="InterPro" id="IPR010095">
    <property type="entry name" value="Cas12f1-like_TNB"/>
</dbReference>
<proteinExistence type="predicted"/>
<keyword evidence="5" id="KW-1185">Reference proteome</keyword>